<dbReference type="Gene3D" id="1.10.510.10">
    <property type="entry name" value="Transferase(Phosphotransferase) domain 1"/>
    <property type="match status" value="1"/>
</dbReference>
<name>A0A8J5X2A5_DIALT</name>
<accession>A0A8J5X2A5</accession>
<evidence type="ECO:0000313" key="2">
    <source>
        <dbReference type="EMBL" id="KAG8458996.1"/>
    </source>
</evidence>
<dbReference type="InterPro" id="IPR011009">
    <property type="entry name" value="Kinase-like_dom_sf"/>
</dbReference>
<organism evidence="2 3">
    <name type="scientific">Diacronema lutheri</name>
    <name type="common">Unicellular marine alga</name>
    <name type="synonym">Monochrysis lutheri</name>
    <dbReference type="NCBI Taxonomy" id="2081491"/>
    <lineage>
        <taxon>Eukaryota</taxon>
        <taxon>Haptista</taxon>
        <taxon>Haptophyta</taxon>
        <taxon>Pavlovophyceae</taxon>
        <taxon>Pavlovales</taxon>
        <taxon>Pavlovaceae</taxon>
        <taxon>Diacronema</taxon>
    </lineage>
</organism>
<reference evidence="2" key="1">
    <citation type="submission" date="2021-05" db="EMBL/GenBank/DDBJ databases">
        <title>The genome of the haptophyte Pavlova lutheri (Diacronema luteri, Pavlovales) - a model for lipid biosynthesis in eukaryotic algae.</title>
        <authorList>
            <person name="Hulatt C.J."/>
            <person name="Posewitz M.C."/>
        </authorList>
    </citation>
    <scope>NUCLEOTIDE SEQUENCE</scope>
    <source>
        <strain evidence="2">NIVA-4/92</strain>
    </source>
</reference>
<dbReference type="InterPro" id="IPR008271">
    <property type="entry name" value="Ser/Thr_kinase_AS"/>
</dbReference>
<dbReference type="PROSITE" id="PS50011">
    <property type="entry name" value="PROTEIN_KINASE_DOM"/>
    <property type="match status" value="1"/>
</dbReference>
<dbReference type="Proteomes" id="UP000751190">
    <property type="component" value="Unassembled WGS sequence"/>
</dbReference>
<evidence type="ECO:0000313" key="3">
    <source>
        <dbReference type="Proteomes" id="UP000751190"/>
    </source>
</evidence>
<comment type="caution">
    <text evidence="2">The sequence shown here is derived from an EMBL/GenBank/DDBJ whole genome shotgun (WGS) entry which is preliminary data.</text>
</comment>
<dbReference type="InterPro" id="IPR000719">
    <property type="entry name" value="Prot_kinase_dom"/>
</dbReference>
<dbReference type="Pfam" id="PF00069">
    <property type="entry name" value="Pkinase"/>
    <property type="match status" value="1"/>
</dbReference>
<evidence type="ECO:0000259" key="1">
    <source>
        <dbReference type="PROSITE" id="PS50011"/>
    </source>
</evidence>
<dbReference type="AlphaFoldDB" id="A0A8J5X2A5"/>
<dbReference type="PANTHER" id="PTHR24361">
    <property type="entry name" value="MITOGEN-ACTIVATED KINASE KINASE KINASE"/>
    <property type="match status" value="1"/>
</dbReference>
<dbReference type="InterPro" id="IPR053235">
    <property type="entry name" value="Ser_Thr_kinase"/>
</dbReference>
<proteinExistence type="predicted"/>
<dbReference type="OrthoDB" id="346907at2759"/>
<dbReference type="EMBL" id="JAGTXO010000045">
    <property type="protein sequence ID" value="KAG8458996.1"/>
    <property type="molecule type" value="Genomic_DNA"/>
</dbReference>
<gene>
    <name evidence="2" type="ORF">KFE25_006541</name>
</gene>
<dbReference type="GO" id="GO:0005524">
    <property type="term" value="F:ATP binding"/>
    <property type="evidence" value="ECO:0007669"/>
    <property type="project" value="InterPro"/>
</dbReference>
<dbReference type="PROSITE" id="PS00108">
    <property type="entry name" value="PROTEIN_KINASE_ST"/>
    <property type="match status" value="1"/>
</dbReference>
<feature type="domain" description="Protein kinase" evidence="1">
    <location>
        <begin position="175"/>
        <end position="572"/>
    </location>
</feature>
<keyword evidence="3" id="KW-1185">Reference proteome</keyword>
<dbReference type="GO" id="GO:0005737">
    <property type="term" value="C:cytoplasm"/>
    <property type="evidence" value="ECO:0007669"/>
    <property type="project" value="TreeGrafter"/>
</dbReference>
<dbReference type="PANTHER" id="PTHR24361:SF678">
    <property type="entry name" value="SPORULATION-SPECIFIC PROTEIN 1"/>
    <property type="match status" value="1"/>
</dbReference>
<sequence length="599" mass="61005">MGSGCSTADSRKPAATMPVALPGSHAAQWRALEAAGAHELIAALAVAIAREMPADPLAFALWRLDGSVDSPPALVEAYTSSREGVELARYHAEHAVSAQLAELVDGLLAARESGGGGGRTGGASSRAVDARALLAEVARARLEARGRMGTARAHWTPPRARALVTRLEHVTLSGVPIAKAGGSGAAIELARARPPDGGPEVELVAKVVRVASDAPIHIAEHADSLELEMCLHARVRPHGAIVPFRGAADSADSAAVRGALAARAAADAATARTSARDDGGGGGGAGPIDCASGLLAAFPILRASAAPAATPAAPAGGTAAGSAGAVMHAHGCSNTASTGGGTVRTLVLLLEPMGATLAQLLDERRASGTASGTVRGARQLRPRECLSFIADGARALLALHGADTPIIHHDFKPANLFVELQPGQTAGRRAGGEPAPHPHRPPPRVRLADFDVAEAAAGPISSFKGTHTHLPPEIWAFEQHGPPADVWAWGVTALEILTLAPPHETLDFAQLEAAVAQGALPVPEAALATPRIVRSPLLTALVALARRCLAVEPAARPAAAELVTELLRCELLPEGANASRGPGFGMLGRMSMRRDGVTG</sequence>
<protein>
    <recommendedName>
        <fullName evidence="1">Protein kinase domain-containing protein</fullName>
    </recommendedName>
</protein>
<dbReference type="SUPFAM" id="SSF56112">
    <property type="entry name" value="Protein kinase-like (PK-like)"/>
    <property type="match status" value="1"/>
</dbReference>
<dbReference type="GO" id="GO:0004674">
    <property type="term" value="F:protein serine/threonine kinase activity"/>
    <property type="evidence" value="ECO:0007669"/>
    <property type="project" value="TreeGrafter"/>
</dbReference>